<gene>
    <name evidence="3" type="ordered locus">bpr_I1764</name>
</gene>
<evidence type="ECO:0000256" key="1">
    <source>
        <dbReference type="ARBA" id="ARBA00012244"/>
    </source>
</evidence>
<dbReference type="KEGG" id="bpb:bpr_I1764"/>
<sequence>MKLYDGIISDTLDVLSGFEARGSVKRYPYKGSSWKDNGSSEFIMQRDVALELGAGGEPSVNYTLVTTSGIVTENETLVYGPDINEIHGNISFARIVILETEDLEEDKDQEKAFAAIRNLEFVRYHVFPKGYMVRVSARSNQEQIRISQGAYVNGISFAKVGALYIRKYKEVSGVKNVRVVFITDRELVEKLMPNADKVDTITKTLTHILDGMPTDCGHCSMKSVCDEVDGMRELHLGKMKKN</sequence>
<dbReference type="EC" id="2.3.1.169" evidence="1"/>
<dbReference type="InterPro" id="IPR011254">
    <property type="entry name" value="Prismane-like_sf"/>
</dbReference>
<dbReference type="STRING" id="515622.bpr_I1764"/>
<evidence type="ECO:0000313" key="4">
    <source>
        <dbReference type="Proteomes" id="UP000001299"/>
    </source>
</evidence>
<reference evidence="3 4" key="1">
    <citation type="journal article" date="2010" name="PLoS ONE">
        <title>The glycobiome of the rumen bacterium Butyrivibrio proteoclasticus B316(T) highlights adaptation to a polysaccharide-rich environment.</title>
        <authorList>
            <person name="Kelly W.J."/>
            <person name="Leahy S.C."/>
            <person name="Altermann E."/>
            <person name="Yeoman C.J."/>
            <person name="Dunne J.C."/>
            <person name="Kong Z."/>
            <person name="Pacheco D.M."/>
            <person name="Li D."/>
            <person name="Noel S.J."/>
            <person name="Moon C.D."/>
            <person name="Cookson A.L."/>
            <person name="Attwood G.T."/>
        </authorList>
    </citation>
    <scope>NUCLEOTIDE SEQUENCE [LARGE SCALE GENOMIC DNA]</scope>
    <source>
        <strain evidence="4">ATCC 51982 / DSM 14932 / B316</strain>
    </source>
</reference>
<dbReference type="eggNOG" id="COG1614">
    <property type="taxonomic scope" value="Bacteria"/>
</dbReference>
<evidence type="ECO:0000313" key="3">
    <source>
        <dbReference type="EMBL" id="ADL34500.1"/>
    </source>
</evidence>
<dbReference type="GO" id="GO:0043884">
    <property type="term" value="F:CO-methylating acetyl-CoA synthase activity"/>
    <property type="evidence" value="ECO:0007669"/>
    <property type="project" value="UniProtKB-EC"/>
</dbReference>
<proteinExistence type="predicted"/>
<dbReference type="Pfam" id="PF03598">
    <property type="entry name" value="CdhC"/>
    <property type="match status" value="1"/>
</dbReference>
<keyword evidence="2" id="KW-0808">Transferase</keyword>
<dbReference type="SUPFAM" id="SSF56821">
    <property type="entry name" value="Prismane protein-like"/>
    <property type="match status" value="1"/>
</dbReference>
<dbReference type="GO" id="GO:0006084">
    <property type="term" value="P:acetyl-CoA metabolic process"/>
    <property type="evidence" value="ECO:0007669"/>
    <property type="project" value="InterPro"/>
</dbReference>
<dbReference type="HOGENOM" id="CLU_1132258_0_0_9"/>
<dbReference type="Proteomes" id="UP000001299">
    <property type="component" value="Chromosome 1"/>
</dbReference>
<accession>E0RV81</accession>
<dbReference type="AlphaFoldDB" id="E0RV81"/>
<keyword evidence="4" id="KW-1185">Reference proteome</keyword>
<evidence type="ECO:0000256" key="2">
    <source>
        <dbReference type="ARBA" id="ARBA00022679"/>
    </source>
</evidence>
<protein>
    <recommendedName>
        <fullName evidence="1">CO-methylating acetyl-CoA synthase</fullName>
        <ecNumber evidence="1">2.3.1.169</ecNumber>
    </recommendedName>
</protein>
<dbReference type="InterPro" id="IPR004461">
    <property type="entry name" value="CO_DH/Ac-CoA_synth_bsu"/>
</dbReference>
<dbReference type="Gene3D" id="3.30.1650.10">
    <property type="entry name" value="Bifunctional carbon monoxide dehydrogenase/acetyl-coa synthase(codh/acs), Chain M, domain 3"/>
    <property type="match status" value="1"/>
</dbReference>
<dbReference type="InterPro" id="IPR038571">
    <property type="entry name" value="CO_DH/Ac-CoA_synth_bsu_3_sf"/>
</dbReference>
<organism evidence="3 4">
    <name type="scientific">Butyrivibrio proteoclasticus (strain ATCC 51982 / DSM 14932 / B316)</name>
    <name type="common">Clostridium proteoclasticum</name>
    <dbReference type="NCBI Taxonomy" id="515622"/>
    <lineage>
        <taxon>Bacteria</taxon>
        <taxon>Bacillati</taxon>
        <taxon>Bacillota</taxon>
        <taxon>Clostridia</taxon>
        <taxon>Lachnospirales</taxon>
        <taxon>Lachnospiraceae</taxon>
        <taxon>Butyrivibrio</taxon>
    </lineage>
</organism>
<dbReference type="EMBL" id="CP001810">
    <property type="protein sequence ID" value="ADL34500.1"/>
    <property type="molecule type" value="Genomic_DNA"/>
</dbReference>
<name>E0RV81_BUTPB</name>
<dbReference type="RefSeq" id="WP_013281154.1">
    <property type="nucleotide sequence ID" value="NC_014387.1"/>
</dbReference>
<dbReference type="GO" id="GO:0043885">
    <property type="term" value="F:anaerobic carbon-monoxide dehydrogenase activity"/>
    <property type="evidence" value="ECO:0007669"/>
    <property type="project" value="InterPro"/>
</dbReference>